<feature type="transmembrane region" description="Helical" evidence="1">
    <location>
        <begin position="166"/>
        <end position="190"/>
    </location>
</feature>
<name>A0A318RBD0_WILLI</name>
<feature type="transmembrane region" description="Helical" evidence="1">
    <location>
        <begin position="392"/>
        <end position="410"/>
    </location>
</feature>
<feature type="transmembrane region" description="Helical" evidence="1">
    <location>
        <begin position="367"/>
        <end position="385"/>
    </location>
</feature>
<accession>A0A318RBD0</accession>
<feature type="transmembrane region" description="Helical" evidence="1">
    <location>
        <begin position="56"/>
        <end position="76"/>
    </location>
</feature>
<evidence type="ECO:0000313" key="2">
    <source>
        <dbReference type="EMBL" id="PYE13125.1"/>
    </source>
</evidence>
<comment type="caution">
    <text evidence="2">The sequence shown here is derived from an EMBL/GenBank/DDBJ whole genome shotgun (WGS) entry which is preliminary data.</text>
</comment>
<feature type="transmembrane region" description="Helical" evidence="1">
    <location>
        <begin position="136"/>
        <end position="154"/>
    </location>
</feature>
<protein>
    <submittedName>
        <fullName evidence="2">Uncharacterized protein DUF4173</fullName>
    </submittedName>
</protein>
<dbReference type="EMBL" id="QJSP01000018">
    <property type="protein sequence ID" value="PYE13125.1"/>
    <property type="molecule type" value="Genomic_DNA"/>
</dbReference>
<dbReference type="Proteomes" id="UP000247591">
    <property type="component" value="Unassembled WGS sequence"/>
</dbReference>
<keyword evidence="1" id="KW-0812">Transmembrane</keyword>
<dbReference type="RefSeq" id="WP_110472123.1">
    <property type="nucleotide sequence ID" value="NZ_QJSP01000018.1"/>
</dbReference>
<feature type="transmembrane region" description="Helical" evidence="1">
    <location>
        <begin position="106"/>
        <end position="124"/>
    </location>
</feature>
<feature type="transmembrane region" description="Helical" evidence="1">
    <location>
        <begin position="210"/>
        <end position="230"/>
    </location>
</feature>
<reference evidence="2 3" key="1">
    <citation type="submission" date="2018-06" db="EMBL/GenBank/DDBJ databases">
        <title>Genomic Encyclopedia of Type Strains, Phase IV (KMG-IV): sequencing the most valuable type-strain genomes for metagenomic binning, comparative biology and taxonomic classification.</title>
        <authorList>
            <person name="Goeker M."/>
        </authorList>
    </citation>
    <scope>NUCLEOTIDE SEQUENCE [LARGE SCALE GENOMIC DNA]</scope>
    <source>
        <strain evidence="2 3">DSM 45521</strain>
    </source>
</reference>
<feature type="transmembrane region" description="Helical" evidence="1">
    <location>
        <begin position="294"/>
        <end position="314"/>
    </location>
</feature>
<keyword evidence="1" id="KW-1133">Transmembrane helix</keyword>
<dbReference type="InterPro" id="IPR025291">
    <property type="entry name" value="DUF4153"/>
</dbReference>
<proteinExistence type="predicted"/>
<organism evidence="2 3">
    <name type="scientific">Williamsia limnetica</name>
    <dbReference type="NCBI Taxonomy" id="882452"/>
    <lineage>
        <taxon>Bacteria</taxon>
        <taxon>Bacillati</taxon>
        <taxon>Actinomycetota</taxon>
        <taxon>Actinomycetes</taxon>
        <taxon>Mycobacteriales</taxon>
        <taxon>Nocardiaceae</taxon>
        <taxon>Williamsia</taxon>
    </lineage>
</organism>
<sequence>MPETDLPQAPPVVLEKKVPRSARLTVSTALPGAAPSRVLAAVALVALIAPMLLPTTLIGIGIALTGAAVLIAVFIGSPERPSPLQVLTAASILALLMVAGWRSAEWLAGWCILLAILVTGVLLVDGRSVRDMAFSLVAPIVMSLGAIGWLCRGVGTACADRPIKNLGAIIKVAATTIVLLVVFGALFAGADATFASLLSDLTPDFGDANVGPDIVLGLLISAFTALGCFLRFSKPGVSPRSGRPAGDAWMWAVPTGTVLALYVAFLLIQARAMFGGDEYVQRTSDLTYAEYARSGFWQLFAITALTILVVTVGWRRADRSTASRRALVRAILGGLCLGALAVVASALHRMDLYMDAFGATRLRISVLATELWLGAILIILIAAGIGLGTRHLPRIVGVMTIVAALGFAAYNPDHQIAQANVDRFDKTGKIDLVYLSQLSPDATGALLDLPDDLRRCVLRTIAREVRSDHGLMDFNVGRAHAKEQLEDLRLAQVGTFASCRSR</sequence>
<evidence type="ECO:0000313" key="3">
    <source>
        <dbReference type="Proteomes" id="UP000247591"/>
    </source>
</evidence>
<dbReference type="OrthoDB" id="9767931at2"/>
<dbReference type="Pfam" id="PF13687">
    <property type="entry name" value="DUF4153"/>
    <property type="match status" value="1"/>
</dbReference>
<gene>
    <name evidence="2" type="ORF">DFR67_11864</name>
</gene>
<feature type="transmembrane region" description="Helical" evidence="1">
    <location>
        <begin position="251"/>
        <end position="274"/>
    </location>
</feature>
<feature type="transmembrane region" description="Helical" evidence="1">
    <location>
        <begin position="29"/>
        <end position="49"/>
    </location>
</feature>
<evidence type="ECO:0000256" key="1">
    <source>
        <dbReference type="SAM" id="Phobius"/>
    </source>
</evidence>
<keyword evidence="3" id="KW-1185">Reference proteome</keyword>
<feature type="transmembrane region" description="Helical" evidence="1">
    <location>
        <begin position="326"/>
        <end position="347"/>
    </location>
</feature>
<feature type="transmembrane region" description="Helical" evidence="1">
    <location>
        <begin position="82"/>
        <end position="99"/>
    </location>
</feature>
<dbReference type="AlphaFoldDB" id="A0A318RBD0"/>
<keyword evidence="1" id="KW-0472">Membrane</keyword>